<evidence type="ECO:0000313" key="2">
    <source>
        <dbReference type="Proteomes" id="UP001302367"/>
    </source>
</evidence>
<evidence type="ECO:0000313" key="1">
    <source>
        <dbReference type="EMBL" id="WPB08218.1"/>
    </source>
</evidence>
<accession>A0ABZ0P8M5</accession>
<dbReference type="GeneID" id="90644894"/>
<dbReference type="Proteomes" id="UP001302367">
    <property type="component" value="Chromosome 9"/>
</dbReference>
<organism evidence="1 2">
    <name type="scientific">Cercospora beticola</name>
    <name type="common">Sugarbeet leaf spot fungus</name>
    <dbReference type="NCBI Taxonomy" id="122368"/>
    <lineage>
        <taxon>Eukaryota</taxon>
        <taxon>Fungi</taxon>
        <taxon>Dikarya</taxon>
        <taxon>Ascomycota</taxon>
        <taxon>Pezizomycotina</taxon>
        <taxon>Dothideomycetes</taxon>
        <taxon>Dothideomycetidae</taxon>
        <taxon>Mycosphaerellales</taxon>
        <taxon>Mycosphaerellaceae</taxon>
        <taxon>Cercospora</taxon>
    </lineage>
</organism>
<dbReference type="EMBL" id="CP134192">
    <property type="protein sequence ID" value="WPB08218.1"/>
    <property type="molecule type" value="Genomic_DNA"/>
</dbReference>
<protein>
    <submittedName>
        <fullName evidence="1">Uncharacterized protein</fullName>
    </submittedName>
</protein>
<gene>
    <name evidence="1" type="ORF">RHO25_012883</name>
</gene>
<name>A0ABZ0P8M5_CERBT</name>
<proteinExistence type="predicted"/>
<keyword evidence="2" id="KW-1185">Reference proteome</keyword>
<sequence length="158" mass="17545">MVIHLESGTCESGVNLPFLNRLAAQCFQWKKYLSKEYRNELLAGDTGYREVSAQPFKCPRCEEAFPLLSTYLEPGLWAGAERRCDWEVEEVDREADVQDALALIVRRGKSASMAAAVCLACPTVQKISPEFLDDAEDRCVAGGGEGSELAEFERNAVY</sequence>
<dbReference type="RefSeq" id="XP_065459678.1">
    <property type="nucleotide sequence ID" value="XM_065603606.1"/>
</dbReference>
<reference evidence="1 2" key="1">
    <citation type="submission" date="2023-09" db="EMBL/GenBank/DDBJ databases">
        <title>Complete-Gapless Cercospora beticola genome.</title>
        <authorList>
            <person name="Wyatt N.A."/>
            <person name="Spanner R.E."/>
            <person name="Bolton M.D."/>
        </authorList>
    </citation>
    <scope>NUCLEOTIDE SEQUENCE [LARGE SCALE GENOMIC DNA]</scope>
    <source>
        <strain evidence="1">Cb09-40</strain>
    </source>
</reference>